<gene>
    <name evidence="6" type="ORF">H3H37_12670</name>
</gene>
<dbReference type="Pfam" id="PF00563">
    <property type="entry name" value="EAL"/>
    <property type="match status" value="1"/>
</dbReference>
<feature type="domain" description="PAS" evidence="2">
    <location>
        <begin position="200"/>
        <end position="248"/>
    </location>
</feature>
<dbReference type="CDD" id="cd01948">
    <property type="entry name" value="EAL"/>
    <property type="match status" value="1"/>
</dbReference>
<dbReference type="Gene3D" id="3.30.450.20">
    <property type="entry name" value="PAS domain"/>
    <property type="match status" value="2"/>
</dbReference>
<evidence type="ECO:0000313" key="7">
    <source>
        <dbReference type="Proteomes" id="UP000534388"/>
    </source>
</evidence>
<protein>
    <submittedName>
        <fullName evidence="6">EAL domain-containing protein</fullName>
    </submittedName>
</protein>
<dbReference type="InterPro" id="IPR000014">
    <property type="entry name" value="PAS"/>
</dbReference>
<dbReference type="FunFam" id="3.20.20.450:FF:000001">
    <property type="entry name" value="Cyclic di-GMP phosphodiesterase yahA"/>
    <property type="match status" value="1"/>
</dbReference>
<dbReference type="NCBIfam" id="TIGR00254">
    <property type="entry name" value="GGDEF"/>
    <property type="match status" value="1"/>
</dbReference>
<dbReference type="Gene3D" id="3.30.70.270">
    <property type="match status" value="1"/>
</dbReference>
<evidence type="ECO:0000259" key="3">
    <source>
        <dbReference type="PROSITE" id="PS50113"/>
    </source>
</evidence>
<dbReference type="NCBIfam" id="TIGR00229">
    <property type="entry name" value="sensory_box"/>
    <property type="match status" value="1"/>
</dbReference>
<dbReference type="SMART" id="SM00086">
    <property type="entry name" value="PAC"/>
    <property type="match status" value="1"/>
</dbReference>
<dbReference type="InterPro" id="IPR029787">
    <property type="entry name" value="Nucleotide_cyclase"/>
</dbReference>
<feature type="domain" description="PAC" evidence="3">
    <location>
        <begin position="275"/>
        <end position="327"/>
    </location>
</feature>
<dbReference type="FunFam" id="3.30.70.270:FF:000001">
    <property type="entry name" value="Diguanylate cyclase domain protein"/>
    <property type="match status" value="1"/>
</dbReference>
<dbReference type="Pfam" id="PF13426">
    <property type="entry name" value="PAS_9"/>
    <property type="match status" value="1"/>
</dbReference>
<feature type="domain" description="GGDEF" evidence="5">
    <location>
        <begin position="359"/>
        <end position="497"/>
    </location>
</feature>
<dbReference type="PROSITE" id="PS50883">
    <property type="entry name" value="EAL"/>
    <property type="match status" value="1"/>
</dbReference>
<dbReference type="Gene3D" id="3.20.20.450">
    <property type="entry name" value="EAL domain"/>
    <property type="match status" value="1"/>
</dbReference>
<dbReference type="PROSITE" id="PS50112">
    <property type="entry name" value="PAS"/>
    <property type="match status" value="1"/>
</dbReference>
<dbReference type="CDD" id="cd00130">
    <property type="entry name" value="PAS"/>
    <property type="match status" value="1"/>
</dbReference>
<name>A0A7W2ESP5_9BURK</name>
<dbReference type="SUPFAM" id="SSF55073">
    <property type="entry name" value="Nucleotide cyclase"/>
    <property type="match status" value="1"/>
</dbReference>
<dbReference type="SMART" id="SM00052">
    <property type="entry name" value="EAL"/>
    <property type="match status" value="1"/>
</dbReference>
<dbReference type="PROSITE" id="PS50113">
    <property type="entry name" value="PAC"/>
    <property type="match status" value="1"/>
</dbReference>
<proteinExistence type="predicted"/>
<dbReference type="EMBL" id="JACEZT010000007">
    <property type="protein sequence ID" value="MBA5637908.1"/>
    <property type="molecule type" value="Genomic_DNA"/>
</dbReference>
<dbReference type="InterPro" id="IPR000160">
    <property type="entry name" value="GGDEF_dom"/>
</dbReference>
<dbReference type="AlphaFoldDB" id="A0A7W2ESP5"/>
<comment type="caution">
    <text evidence="6">The sequence shown here is derived from an EMBL/GenBank/DDBJ whole genome shotgun (WGS) entry which is preliminary data.</text>
</comment>
<evidence type="ECO:0000259" key="5">
    <source>
        <dbReference type="PROSITE" id="PS50887"/>
    </source>
</evidence>
<evidence type="ECO:0000259" key="2">
    <source>
        <dbReference type="PROSITE" id="PS50112"/>
    </source>
</evidence>
<accession>A0A7W2ESP5</accession>
<evidence type="ECO:0000256" key="1">
    <source>
        <dbReference type="ARBA" id="ARBA00051114"/>
    </source>
</evidence>
<dbReference type="InterPro" id="IPR001633">
    <property type="entry name" value="EAL_dom"/>
</dbReference>
<dbReference type="InterPro" id="IPR000700">
    <property type="entry name" value="PAS-assoc_C"/>
</dbReference>
<dbReference type="SUPFAM" id="SSF141868">
    <property type="entry name" value="EAL domain-like"/>
    <property type="match status" value="1"/>
</dbReference>
<dbReference type="InterPro" id="IPR043128">
    <property type="entry name" value="Rev_trsase/Diguanyl_cyclase"/>
</dbReference>
<dbReference type="InterPro" id="IPR052155">
    <property type="entry name" value="Biofilm_reg_signaling"/>
</dbReference>
<dbReference type="SMART" id="SM00091">
    <property type="entry name" value="PAS"/>
    <property type="match status" value="1"/>
</dbReference>
<dbReference type="InterPro" id="IPR013656">
    <property type="entry name" value="PAS_4"/>
</dbReference>
<dbReference type="CDD" id="cd01949">
    <property type="entry name" value="GGDEF"/>
    <property type="match status" value="1"/>
</dbReference>
<dbReference type="PANTHER" id="PTHR44757">
    <property type="entry name" value="DIGUANYLATE CYCLASE DGCP"/>
    <property type="match status" value="1"/>
</dbReference>
<organism evidence="6 7">
    <name type="scientific">Rugamonas brunnea</name>
    <dbReference type="NCBI Taxonomy" id="2758569"/>
    <lineage>
        <taxon>Bacteria</taxon>
        <taxon>Pseudomonadati</taxon>
        <taxon>Pseudomonadota</taxon>
        <taxon>Betaproteobacteria</taxon>
        <taxon>Burkholderiales</taxon>
        <taxon>Oxalobacteraceae</taxon>
        <taxon>Telluria group</taxon>
        <taxon>Rugamonas</taxon>
    </lineage>
</organism>
<dbReference type="InterPro" id="IPR035919">
    <property type="entry name" value="EAL_sf"/>
</dbReference>
<dbReference type="Pfam" id="PF08448">
    <property type="entry name" value="PAS_4"/>
    <property type="match status" value="1"/>
</dbReference>
<dbReference type="GO" id="GO:0071732">
    <property type="term" value="P:cellular response to nitric oxide"/>
    <property type="evidence" value="ECO:0007669"/>
    <property type="project" value="UniProtKB-ARBA"/>
</dbReference>
<sequence length="764" mass="83764">MADASPGHGALPRRTILAETPCDPDFSPRSHNCDWLSSGGVLPGAGAPDAPDAPDAPTRRPDFCWAVLDALDDCMAVLDGNGTVLAVNAAWRRGAAAATGCGTLARVTVGSDFPSLCRAAAGLGDVVDAVDTGGGDDNAALAVHDGILAVLAGRRGSYRVEYCGDHPRPDSWWRLRVTPLGQGWPGAIVTLADITAGRRNEEALRVAAVAFETTEGMLVTDANGVILRVNKAFTAITGYDSHEVAGKTPAVLSSGRHGPDFYKTMWQSLRVRGRWDGEIWNRRKNGEVYPERLTVTAVRNADQLATHYVASLSDITLSKAATDEIKNLAFYDPLTRLPNRRLLLERLKQALHVLARSHSINALMFIDLDNFKTLNDTLGHNVGDLLLQQVAERLQACLRECDTVARLGGDEFVVLIEGLDIDPMGAATKTEMVAHKILASLNQPYQLAHHNCRSTPSIGITLFADHRQQPDEVLVQADIAMYQAKKAGRNGMRFFDQQMQDNITARAQLEEQMCLALEQDQFRLYYQVQVDQHGCALGAEALIRWERPDGGFVSPAQFIPLAEETGLILPIGDWVLEQACAQLHAWQRDARTRALVLAINVSARQFRQHQFVDHVRNALQRYHLPPGVLKLELTESILVDNIEETIATMKELKALGIKFSLDDFGTGYSSLQYLKRLPLDQLKIDQSFVRDLATDGSDQAIVSTIIGMATSLHLDVIAEGVETELQRQRLEAAGCRHYQGYLYGRPLPLADFEQLVTRCGVPPA</sequence>
<comment type="catalytic activity">
    <reaction evidence="1">
        <text>3',3'-c-di-GMP + H2O = 5'-phosphoguanylyl(3'-&gt;5')guanosine + H(+)</text>
        <dbReference type="Rhea" id="RHEA:24902"/>
        <dbReference type="ChEBI" id="CHEBI:15377"/>
        <dbReference type="ChEBI" id="CHEBI:15378"/>
        <dbReference type="ChEBI" id="CHEBI:58754"/>
        <dbReference type="ChEBI" id="CHEBI:58805"/>
        <dbReference type="EC" id="3.1.4.52"/>
    </reaction>
    <physiologicalReaction direction="left-to-right" evidence="1">
        <dbReference type="Rhea" id="RHEA:24903"/>
    </physiologicalReaction>
</comment>
<reference evidence="6 7" key="1">
    <citation type="submission" date="2020-07" db="EMBL/GenBank/DDBJ databases">
        <title>Novel species isolated from subtropical streams in China.</title>
        <authorList>
            <person name="Lu H."/>
        </authorList>
    </citation>
    <scope>NUCLEOTIDE SEQUENCE [LARGE SCALE GENOMIC DNA]</scope>
    <source>
        <strain evidence="6 7">LX20W</strain>
    </source>
</reference>
<keyword evidence="7" id="KW-1185">Reference proteome</keyword>
<evidence type="ECO:0000259" key="4">
    <source>
        <dbReference type="PROSITE" id="PS50883"/>
    </source>
</evidence>
<dbReference type="SMART" id="SM00267">
    <property type="entry name" value="GGDEF"/>
    <property type="match status" value="1"/>
</dbReference>
<dbReference type="InterPro" id="IPR001610">
    <property type="entry name" value="PAC"/>
</dbReference>
<evidence type="ECO:0000313" key="6">
    <source>
        <dbReference type="EMBL" id="MBA5637908.1"/>
    </source>
</evidence>
<dbReference type="GO" id="GO:0071111">
    <property type="term" value="F:cyclic-guanylate-specific phosphodiesterase activity"/>
    <property type="evidence" value="ECO:0007669"/>
    <property type="project" value="UniProtKB-EC"/>
</dbReference>
<dbReference type="Pfam" id="PF00990">
    <property type="entry name" value="GGDEF"/>
    <property type="match status" value="1"/>
</dbReference>
<dbReference type="PROSITE" id="PS50887">
    <property type="entry name" value="GGDEF"/>
    <property type="match status" value="1"/>
</dbReference>
<dbReference type="InterPro" id="IPR035965">
    <property type="entry name" value="PAS-like_dom_sf"/>
</dbReference>
<dbReference type="PANTHER" id="PTHR44757:SF2">
    <property type="entry name" value="BIOFILM ARCHITECTURE MAINTENANCE PROTEIN MBAA"/>
    <property type="match status" value="1"/>
</dbReference>
<dbReference type="Proteomes" id="UP000534388">
    <property type="component" value="Unassembled WGS sequence"/>
</dbReference>
<dbReference type="SUPFAM" id="SSF55785">
    <property type="entry name" value="PYP-like sensor domain (PAS domain)"/>
    <property type="match status" value="1"/>
</dbReference>
<feature type="domain" description="EAL" evidence="4">
    <location>
        <begin position="506"/>
        <end position="760"/>
    </location>
</feature>